<dbReference type="GO" id="GO:0051225">
    <property type="term" value="P:spindle assembly"/>
    <property type="evidence" value="ECO:0007669"/>
    <property type="project" value="InterPro"/>
</dbReference>
<dbReference type="GO" id="GO:0070652">
    <property type="term" value="C:HAUS complex"/>
    <property type="evidence" value="ECO:0007669"/>
    <property type="project" value="InterPro"/>
</dbReference>
<keyword evidence="14" id="KW-1185">Reference proteome</keyword>
<dbReference type="InterPro" id="IPR026206">
    <property type="entry name" value="HAUS3"/>
</dbReference>
<evidence type="ECO:0000256" key="9">
    <source>
        <dbReference type="ARBA" id="ARBA00023306"/>
    </source>
</evidence>
<evidence type="ECO:0000259" key="12">
    <source>
        <dbReference type="Pfam" id="PF14932"/>
    </source>
</evidence>
<evidence type="ECO:0000256" key="2">
    <source>
        <dbReference type="ARBA" id="ARBA00009645"/>
    </source>
</evidence>
<dbReference type="GO" id="GO:0031023">
    <property type="term" value="P:microtubule organizing center organization"/>
    <property type="evidence" value="ECO:0007669"/>
    <property type="project" value="TreeGrafter"/>
</dbReference>
<dbReference type="PANTHER" id="PTHR19378">
    <property type="entry name" value="GOLGIN- RELATED"/>
    <property type="match status" value="1"/>
</dbReference>
<feature type="non-terminal residue" evidence="13">
    <location>
        <position position="592"/>
    </location>
</feature>
<keyword evidence="3" id="KW-0963">Cytoplasm</keyword>
<dbReference type="GO" id="GO:0005815">
    <property type="term" value="C:microtubule organizing center"/>
    <property type="evidence" value="ECO:0007669"/>
    <property type="project" value="TreeGrafter"/>
</dbReference>
<dbReference type="GO" id="GO:0005874">
    <property type="term" value="C:microtubule"/>
    <property type="evidence" value="ECO:0007669"/>
    <property type="project" value="UniProtKB-KW"/>
</dbReference>
<name>A0A7L0VXX6_ALELA</name>
<dbReference type="GO" id="GO:0072686">
    <property type="term" value="C:mitotic spindle"/>
    <property type="evidence" value="ECO:0007669"/>
    <property type="project" value="TreeGrafter"/>
</dbReference>
<comment type="caution">
    <text evidence="13">The sequence shown here is derived from an EMBL/GenBank/DDBJ whole genome shotgun (WGS) entry which is preliminary data.</text>
</comment>
<feature type="domain" description="HAUS augmin-like complex subunit 3 N-terminal" evidence="12">
    <location>
        <begin position="27"/>
        <end position="283"/>
    </location>
</feature>
<feature type="coiled-coil region" evidence="10">
    <location>
        <begin position="380"/>
        <end position="428"/>
    </location>
</feature>
<evidence type="ECO:0000256" key="1">
    <source>
        <dbReference type="ARBA" id="ARBA00004186"/>
    </source>
</evidence>
<reference evidence="13 14" key="1">
    <citation type="submission" date="2019-09" db="EMBL/GenBank/DDBJ databases">
        <title>Bird 10,000 Genomes (B10K) Project - Family phase.</title>
        <authorList>
            <person name="Zhang G."/>
        </authorList>
    </citation>
    <scope>NUCLEOTIDE SEQUENCE [LARGE SCALE GENOMIC DNA]</scope>
    <source>
        <strain evidence="13">B10K-DU-001-39</strain>
        <tissue evidence="13">Muscle</tissue>
    </source>
</reference>
<gene>
    <name evidence="13" type="primary">Haus3_0</name>
    <name evidence="13" type="ORF">ALELAT_R05246</name>
</gene>
<proteinExistence type="inferred from homology"/>
<keyword evidence="5" id="KW-0493">Microtubule</keyword>
<keyword evidence="9" id="KW-0131">Cell cycle</keyword>
<feature type="non-terminal residue" evidence="13">
    <location>
        <position position="1"/>
    </location>
</feature>
<dbReference type="Proteomes" id="UP000562322">
    <property type="component" value="Unassembled WGS sequence"/>
</dbReference>
<comment type="similarity">
    <text evidence="2">Belongs to the HAUS3 family.</text>
</comment>
<sequence>NRGAEFVKTLQLFYPQADTLCGKDFDWLFDCPQTKQFLEWFCKAVGEENVLSPAEVQAYDALVASGKTILEGDALEQALQKCRQVPRVFPEAEGPSLEALEQEVQELKNYRARQLWQYNKLQAWVASLQQELRYLEEEEKATNQALRKARKDLQAEIFQTSAVLNQISERAKQLVERHEEAGKGQLPALLYEMDLGPYMELEQQFMDAFEKSGSEELSVGDVEGNGGSQEATERMDTKQTTVLKGLGTDGDELVGKQGSYWTELSQMETAYICAQREVIALSARVEGNCAALKWGQKTLQALKENKHEAEAKLWSRTAMLKEQLRVLRCDVAQTHAYQLLPRVKEAASLSLLPILQGQLRVETARLQDIGRRQEEAAACLASQHSRLDLLELQLKREREELDQKAAWLRAMETTLKEAQAKLQEYHDCFKEASSSMKGCSHTEMEPMRLWDVLVGQDRDKQQSCSYETMAARSSQLLQEQRELEAQLAAPTPQLPALESATEKLYRLLYNNSNQLQLCSPEMAEVMHQLITMQDALHENLMELLSDLKAKRSSLQDPILQAERNLYTYYFCDEDRLREMVEELEKQALASSK</sequence>
<dbReference type="OrthoDB" id="2159690at2759"/>
<dbReference type="EMBL" id="VXAV01000201">
    <property type="protein sequence ID" value="NXL83232.1"/>
    <property type="molecule type" value="Genomic_DNA"/>
</dbReference>
<feature type="coiled-coil region" evidence="10">
    <location>
        <begin position="97"/>
        <end position="156"/>
    </location>
</feature>
<evidence type="ECO:0000256" key="4">
    <source>
        <dbReference type="ARBA" id="ARBA00022618"/>
    </source>
</evidence>
<evidence type="ECO:0000313" key="14">
    <source>
        <dbReference type="Proteomes" id="UP000562322"/>
    </source>
</evidence>
<keyword evidence="7 10" id="KW-0175">Coiled coil</keyword>
<feature type="region of interest" description="Disordered" evidence="11">
    <location>
        <begin position="216"/>
        <end position="236"/>
    </location>
</feature>
<evidence type="ECO:0000256" key="3">
    <source>
        <dbReference type="ARBA" id="ARBA00022490"/>
    </source>
</evidence>
<keyword evidence="8" id="KW-0206">Cytoskeleton</keyword>
<evidence type="ECO:0000256" key="7">
    <source>
        <dbReference type="ARBA" id="ARBA00023054"/>
    </source>
</evidence>
<evidence type="ECO:0000256" key="10">
    <source>
        <dbReference type="SAM" id="Coils"/>
    </source>
</evidence>
<dbReference type="PRINTS" id="PR02089">
    <property type="entry name" value="HAUSAUGMINL3"/>
</dbReference>
<dbReference type="GO" id="GO:0051301">
    <property type="term" value="P:cell division"/>
    <property type="evidence" value="ECO:0007669"/>
    <property type="project" value="UniProtKB-KW"/>
</dbReference>
<accession>A0A7L0VXX6</accession>
<dbReference type="PANTHER" id="PTHR19378:SF1">
    <property type="entry name" value="HAUS AUGMIN-LIKE COMPLEX SUBUNIT 3 N-TERMINAL DOMAIN-CONTAINING PROTEIN"/>
    <property type="match status" value="1"/>
</dbReference>
<keyword evidence="6" id="KW-0498">Mitosis</keyword>
<evidence type="ECO:0000256" key="11">
    <source>
        <dbReference type="SAM" id="MobiDB-lite"/>
    </source>
</evidence>
<evidence type="ECO:0000313" key="13">
    <source>
        <dbReference type="EMBL" id="NXL83232.1"/>
    </source>
</evidence>
<dbReference type="AlphaFoldDB" id="A0A7L0VXX6"/>
<evidence type="ECO:0000256" key="5">
    <source>
        <dbReference type="ARBA" id="ARBA00022701"/>
    </source>
</evidence>
<dbReference type="Pfam" id="PF14932">
    <property type="entry name" value="HAUS-augmin3"/>
    <property type="match status" value="1"/>
</dbReference>
<dbReference type="InterPro" id="IPR032733">
    <property type="entry name" value="HAUS3_N"/>
</dbReference>
<organism evidence="13 14">
    <name type="scientific">Alectura lathami</name>
    <name type="common">Australian brush turkey</name>
    <dbReference type="NCBI Taxonomy" id="81907"/>
    <lineage>
        <taxon>Eukaryota</taxon>
        <taxon>Metazoa</taxon>
        <taxon>Chordata</taxon>
        <taxon>Craniata</taxon>
        <taxon>Vertebrata</taxon>
        <taxon>Euteleostomi</taxon>
        <taxon>Archelosauria</taxon>
        <taxon>Archosauria</taxon>
        <taxon>Dinosauria</taxon>
        <taxon>Saurischia</taxon>
        <taxon>Theropoda</taxon>
        <taxon>Coelurosauria</taxon>
        <taxon>Aves</taxon>
        <taxon>Neognathae</taxon>
        <taxon>Galloanserae</taxon>
        <taxon>Galliformes</taxon>
        <taxon>Megapodiidae</taxon>
        <taxon>Alectura</taxon>
    </lineage>
</organism>
<evidence type="ECO:0000256" key="8">
    <source>
        <dbReference type="ARBA" id="ARBA00023212"/>
    </source>
</evidence>
<keyword evidence="4" id="KW-0132">Cell division</keyword>
<comment type="subcellular location">
    <subcellularLocation>
        <location evidence="1">Cytoplasm</location>
        <location evidence="1">Cytoskeleton</location>
        <location evidence="1">Spindle</location>
    </subcellularLocation>
</comment>
<protein>
    <submittedName>
        <fullName evidence="13">HAUS3 protein</fullName>
    </submittedName>
</protein>
<evidence type="ECO:0000256" key="6">
    <source>
        <dbReference type="ARBA" id="ARBA00022776"/>
    </source>
</evidence>